<evidence type="ECO:0008006" key="6">
    <source>
        <dbReference type="Google" id="ProtNLM"/>
    </source>
</evidence>
<dbReference type="Pfam" id="PF09186">
    <property type="entry name" value="DUF1949"/>
    <property type="match status" value="1"/>
</dbReference>
<dbReference type="GO" id="GO:0017111">
    <property type="term" value="F:ribonucleoside triphosphate phosphatase activity"/>
    <property type="evidence" value="ECO:0007669"/>
    <property type="project" value="UniProtKB-ARBA"/>
</dbReference>
<sequence length="206" mass="21689">MTEAFVVPAAPVQVEEIIKRSRFLTVIERIHNGAEARALQARLKAQHPEASHHCLAFVAGPPGCTRDIGASDDGEPAGSAGRPMLNVLLGAEVGQLAAVSVRYYGGTKLGVGGLVRAYAGGVKLALESLTTIPFVPMATARVRGGYGDVTLLEYLVAQHQGEVVEQQFSTEVCLTLSLPQAALSAFEADLRQRSGGRLSLDKPSQG</sequence>
<dbReference type="STRING" id="550540.Fbal_0014"/>
<dbReference type="GO" id="GO:0006446">
    <property type="term" value="P:regulation of translational initiation"/>
    <property type="evidence" value="ECO:0007669"/>
    <property type="project" value="TreeGrafter"/>
</dbReference>
<dbReference type="InterPro" id="IPR023582">
    <property type="entry name" value="Impact"/>
</dbReference>
<dbReference type="Pfam" id="PF01205">
    <property type="entry name" value="Impact_N"/>
    <property type="match status" value="1"/>
</dbReference>
<organism evidence="4 5">
    <name type="scientific">Ferrimonas balearica (strain DSM 9799 / CCM 4581 / KCTC 23876 / PAT)</name>
    <dbReference type="NCBI Taxonomy" id="550540"/>
    <lineage>
        <taxon>Bacteria</taxon>
        <taxon>Pseudomonadati</taxon>
        <taxon>Pseudomonadota</taxon>
        <taxon>Gammaproteobacteria</taxon>
        <taxon>Alteromonadales</taxon>
        <taxon>Ferrimonadaceae</taxon>
        <taxon>Ferrimonas</taxon>
    </lineage>
</organism>
<dbReference type="GO" id="GO:0032561">
    <property type="term" value="F:guanyl ribonucleotide binding"/>
    <property type="evidence" value="ECO:0007669"/>
    <property type="project" value="UniProtKB-ARBA"/>
</dbReference>
<dbReference type="RefSeq" id="WP_013343534.1">
    <property type="nucleotide sequence ID" value="NC_014541.1"/>
</dbReference>
<dbReference type="KEGG" id="fbl:Fbal_0014"/>
<dbReference type="InterPro" id="IPR035647">
    <property type="entry name" value="EFG_III/V"/>
</dbReference>
<dbReference type="InterPro" id="IPR015269">
    <property type="entry name" value="UPF0029_Impact_C"/>
</dbReference>
<protein>
    <recommendedName>
        <fullName evidence="6">Impact N-terminal domain-containing protein</fullName>
    </recommendedName>
</protein>
<keyword evidence="5" id="KW-1185">Reference proteome</keyword>
<proteinExistence type="inferred from homology"/>
<accession>E1SUM3</accession>
<dbReference type="InterPro" id="IPR020568">
    <property type="entry name" value="Ribosomal_Su5_D2-typ_SF"/>
</dbReference>
<dbReference type="PANTHER" id="PTHR16301">
    <property type="entry name" value="IMPACT-RELATED"/>
    <property type="match status" value="1"/>
</dbReference>
<evidence type="ECO:0000256" key="1">
    <source>
        <dbReference type="ARBA" id="ARBA00007665"/>
    </source>
</evidence>
<dbReference type="SUPFAM" id="SSF54211">
    <property type="entry name" value="Ribosomal protein S5 domain 2-like"/>
    <property type="match status" value="1"/>
</dbReference>
<reference evidence="4 5" key="1">
    <citation type="journal article" date="2010" name="Stand. Genomic Sci.">
        <title>Complete genome sequence of Ferrimonas balearica type strain (PAT).</title>
        <authorList>
            <person name="Nolan M."/>
            <person name="Sikorski J."/>
            <person name="Davenport K."/>
            <person name="Lucas S."/>
            <person name="Glavina Del Rio T."/>
            <person name="Tice H."/>
            <person name="Cheng J."/>
            <person name="Goodwin L."/>
            <person name="Pitluck S."/>
            <person name="Liolios K."/>
            <person name="Ivanova N."/>
            <person name="Mavromatis K."/>
            <person name="Ovchinnikova G."/>
            <person name="Pati A."/>
            <person name="Chen A."/>
            <person name="Palaniappan K."/>
            <person name="Land M."/>
            <person name="Hauser L."/>
            <person name="Chang Y."/>
            <person name="Jeffries C."/>
            <person name="Tapia R."/>
            <person name="Brettin T."/>
            <person name="Detter J."/>
            <person name="Han C."/>
            <person name="Yasawong M."/>
            <person name="Rohde M."/>
            <person name="Tindall B."/>
            <person name="Goker M."/>
            <person name="Woyke T."/>
            <person name="Bristow J."/>
            <person name="Eisen J."/>
            <person name="Markowitz V."/>
            <person name="Hugenholtz P."/>
            <person name="Kyrpides N."/>
            <person name="Klenk H."/>
            <person name="Lapidus A."/>
        </authorList>
    </citation>
    <scope>NUCLEOTIDE SEQUENCE [LARGE SCALE GENOMIC DNA]</scope>
    <source>
        <strain evidence="5">DSM 9799 / CCM 4581 / KCTC 23876 / PAT</strain>
    </source>
</reference>
<dbReference type="GeneID" id="67180257"/>
<comment type="similarity">
    <text evidence="1">Belongs to the IMPACT family.</text>
</comment>
<evidence type="ECO:0000259" key="3">
    <source>
        <dbReference type="Pfam" id="PF09186"/>
    </source>
</evidence>
<evidence type="ECO:0000313" key="4">
    <source>
        <dbReference type="EMBL" id="ADN74228.1"/>
    </source>
</evidence>
<evidence type="ECO:0000313" key="5">
    <source>
        <dbReference type="Proteomes" id="UP000006683"/>
    </source>
</evidence>
<feature type="domain" description="Impact N-terminal" evidence="2">
    <location>
        <begin position="19"/>
        <end position="125"/>
    </location>
</feature>
<dbReference type="Gene3D" id="3.30.230.30">
    <property type="entry name" value="Impact, N-terminal domain"/>
    <property type="match status" value="1"/>
</dbReference>
<dbReference type="InterPro" id="IPR001498">
    <property type="entry name" value="Impact_N"/>
</dbReference>
<dbReference type="Proteomes" id="UP000006683">
    <property type="component" value="Chromosome"/>
</dbReference>
<dbReference type="NCBIfam" id="TIGR00257">
    <property type="entry name" value="IMPACT_YIGZ"/>
    <property type="match status" value="1"/>
</dbReference>
<dbReference type="GO" id="GO:0043168">
    <property type="term" value="F:anion binding"/>
    <property type="evidence" value="ECO:0007669"/>
    <property type="project" value="UniProtKB-ARBA"/>
</dbReference>
<dbReference type="SUPFAM" id="SSF54980">
    <property type="entry name" value="EF-G C-terminal domain-like"/>
    <property type="match status" value="1"/>
</dbReference>
<dbReference type="InterPro" id="IPR036956">
    <property type="entry name" value="Impact_N_sf"/>
</dbReference>
<gene>
    <name evidence="4" type="ordered locus">Fbal_0014</name>
</gene>
<dbReference type="AlphaFoldDB" id="E1SUM3"/>
<dbReference type="EMBL" id="CP002209">
    <property type="protein sequence ID" value="ADN74228.1"/>
    <property type="molecule type" value="Genomic_DNA"/>
</dbReference>
<dbReference type="Gene3D" id="3.30.70.240">
    <property type="match status" value="1"/>
</dbReference>
<dbReference type="InterPro" id="IPR015796">
    <property type="entry name" value="Impact_YigZ-like"/>
</dbReference>
<evidence type="ECO:0000259" key="2">
    <source>
        <dbReference type="Pfam" id="PF01205"/>
    </source>
</evidence>
<feature type="domain" description="UPF0029" evidence="3">
    <location>
        <begin position="145"/>
        <end position="197"/>
    </location>
</feature>
<name>E1SUM3_FERBD</name>
<dbReference type="eggNOG" id="COG1739">
    <property type="taxonomic scope" value="Bacteria"/>
</dbReference>
<dbReference type="PANTHER" id="PTHR16301:SF20">
    <property type="entry name" value="IMPACT FAMILY MEMBER YIGZ"/>
    <property type="match status" value="1"/>
</dbReference>
<dbReference type="OrthoDB" id="9813771at2"/>
<dbReference type="HOGENOM" id="CLU_083552_0_0_6"/>
<dbReference type="GO" id="GO:0005737">
    <property type="term" value="C:cytoplasm"/>
    <property type="evidence" value="ECO:0007669"/>
    <property type="project" value="TreeGrafter"/>
</dbReference>